<dbReference type="AlphaFoldDB" id="A0A1Y2G386"/>
<keyword evidence="1" id="KW-0479">Metal-binding</keyword>
<evidence type="ECO:0000313" key="3">
    <source>
        <dbReference type="EMBL" id="ORY92411.1"/>
    </source>
</evidence>
<gene>
    <name evidence="3" type="ORF">BCR35DRAFT_247538</name>
</gene>
<feature type="domain" description="RING-type" evidence="2">
    <location>
        <begin position="29"/>
        <end position="71"/>
    </location>
</feature>
<sequence>RVELERRRIDKQGRVKLKLSVVGVRCVDCSICLTRFRVDDLAVVLPNCLHAFHERCIRSWLARSRECPLCR</sequence>
<dbReference type="STRING" id="106004.A0A1Y2G386"/>
<evidence type="ECO:0000259" key="2">
    <source>
        <dbReference type="PROSITE" id="PS50089"/>
    </source>
</evidence>
<organism evidence="3 4">
    <name type="scientific">Leucosporidium creatinivorum</name>
    <dbReference type="NCBI Taxonomy" id="106004"/>
    <lineage>
        <taxon>Eukaryota</taxon>
        <taxon>Fungi</taxon>
        <taxon>Dikarya</taxon>
        <taxon>Basidiomycota</taxon>
        <taxon>Pucciniomycotina</taxon>
        <taxon>Microbotryomycetes</taxon>
        <taxon>Leucosporidiales</taxon>
        <taxon>Leucosporidium</taxon>
    </lineage>
</organism>
<dbReference type="UniPathway" id="UPA00143"/>
<dbReference type="InParanoid" id="A0A1Y2G386"/>
<dbReference type="GO" id="GO:0008270">
    <property type="term" value="F:zinc ion binding"/>
    <property type="evidence" value="ECO:0007669"/>
    <property type="project" value="UniProtKB-KW"/>
</dbReference>
<dbReference type="SMART" id="SM00184">
    <property type="entry name" value="RING"/>
    <property type="match status" value="1"/>
</dbReference>
<feature type="non-terminal residue" evidence="3">
    <location>
        <position position="1"/>
    </location>
</feature>
<keyword evidence="1" id="KW-0862">Zinc</keyword>
<dbReference type="PANTHER" id="PTHR45676">
    <property type="entry name" value="RING-H2 FINGER PROTEIN ATL51-RELATED"/>
    <property type="match status" value="1"/>
</dbReference>
<dbReference type="InterPro" id="IPR013083">
    <property type="entry name" value="Znf_RING/FYVE/PHD"/>
</dbReference>
<dbReference type="GO" id="GO:0016567">
    <property type="term" value="P:protein ubiquitination"/>
    <property type="evidence" value="ECO:0007669"/>
    <property type="project" value="UniProtKB-UniPathway"/>
</dbReference>
<dbReference type="Pfam" id="PF13639">
    <property type="entry name" value="zf-RING_2"/>
    <property type="match status" value="1"/>
</dbReference>
<dbReference type="OrthoDB" id="8062037at2759"/>
<protein>
    <recommendedName>
        <fullName evidence="2">RING-type domain-containing protein</fullName>
    </recommendedName>
</protein>
<dbReference type="SUPFAM" id="SSF57850">
    <property type="entry name" value="RING/U-box"/>
    <property type="match status" value="1"/>
</dbReference>
<evidence type="ECO:0000313" key="4">
    <source>
        <dbReference type="Proteomes" id="UP000193467"/>
    </source>
</evidence>
<dbReference type="Proteomes" id="UP000193467">
    <property type="component" value="Unassembled WGS sequence"/>
</dbReference>
<keyword evidence="1" id="KW-0863">Zinc-finger</keyword>
<dbReference type="EMBL" id="MCGR01000001">
    <property type="protein sequence ID" value="ORY92411.1"/>
    <property type="molecule type" value="Genomic_DNA"/>
</dbReference>
<dbReference type="InterPro" id="IPR001841">
    <property type="entry name" value="Znf_RING"/>
</dbReference>
<evidence type="ECO:0000256" key="1">
    <source>
        <dbReference type="PROSITE-ProRule" id="PRU00175"/>
    </source>
</evidence>
<dbReference type="Gene3D" id="3.30.40.10">
    <property type="entry name" value="Zinc/RING finger domain, C3HC4 (zinc finger)"/>
    <property type="match status" value="1"/>
</dbReference>
<dbReference type="PROSITE" id="PS50089">
    <property type="entry name" value="ZF_RING_2"/>
    <property type="match status" value="1"/>
</dbReference>
<dbReference type="PANTHER" id="PTHR45676:SF159">
    <property type="entry name" value="RING-H2 FINGER PROTEIN ATL51"/>
    <property type="match status" value="1"/>
</dbReference>
<proteinExistence type="predicted"/>
<feature type="non-terminal residue" evidence="3">
    <location>
        <position position="71"/>
    </location>
</feature>
<accession>A0A1Y2G386</accession>
<reference evidence="3 4" key="1">
    <citation type="submission" date="2016-07" db="EMBL/GenBank/DDBJ databases">
        <title>Pervasive Adenine N6-methylation of Active Genes in Fungi.</title>
        <authorList>
            <consortium name="DOE Joint Genome Institute"/>
            <person name="Mondo S.J."/>
            <person name="Dannebaum R.O."/>
            <person name="Kuo R.C."/>
            <person name="Labutti K."/>
            <person name="Haridas S."/>
            <person name="Kuo A."/>
            <person name="Salamov A."/>
            <person name="Ahrendt S.R."/>
            <person name="Lipzen A."/>
            <person name="Sullivan W."/>
            <person name="Andreopoulos W.B."/>
            <person name="Clum A."/>
            <person name="Lindquist E."/>
            <person name="Daum C."/>
            <person name="Ramamoorthy G.K."/>
            <person name="Gryganskyi A."/>
            <person name="Culley D."/>
            <person name="Magnuson J.K."/>
            <person name="James T.Y."/>
            <person name="O'Malley M.A."/>
            <person name="Stajich J.E."/>
            <person name="Spatafora J.W."/>
            <person name="Visel A."/>
            <person name="Grigoriev I.V."/>
        </authorList>
    </citation>
    <scope>NUCLEOTIDE SEQUENCE [LARGE SCALE GENOMIC DNA]</scope>
    <source>
        <strain evidence="3 4">62-1032</strain>
    </source>
</reference>
<comment type="caution">
    <text evidence="3">The sequence shown here is derived from an EMBL/GenBank/DDBJ whole genome shotgun (WGS) entry which is preliminary data.</text>
</comment>
<name>A0A1Y2G386_9BASI</name>
<keyword evidence="4" id="KW-1185">Reference proteome</keyword>